<proteinExistence type="predicted"/>
<dbReference type="Pfam" id="PF18417">
    <property type="entry name" value="LodA_C"/>
    <property type="match status" value="1"/>
</dbReference>
<dbReference type="RefSeq" id="WP_284192951.1">
    <property type="nucleotide sequence ID" value="NZ_BSPW01000067.1"/>
</dbReference>
<dbReference type="Proteomes" id="UP001157138">
    <property type="component" value="Unassembled WGS sequence"/>
</dbReference>
<dbReference type="InterPro" id="IPR041173">
    <property type="entry name" value="LodA_C"/>
</dbReference>
<name>A0ABQ6F2H6_9VIBR</name>
<evidence type="ECO:0000259" key="1">
    <source>
        <dbReference type="Pfam" id="PF17990"/>
    </source>
</evidence>
<sequence>MNYSLHPSVGVARLGNSDGQFYLAPNEIGGMPFEADEWGNKIDRPVNQFKDAKGQIRRQGQPFQIFDDNHNEITLSTDNVKSITWTVHIANKKAAWYEFNELQGNLLYGQDNSYAARNTPLRNANVEGTDRRELIIDPGPRTISGAHAKAVFDQASAPDNYPVSFPPKPSQGTEVKSLGDIITDNQGRLVVIGGYGHAGGDQPLESYGGADTWHDDIADGTVYCQLVFNDGREVNLSAWVIVGSPDFAPEIVNISNLSDTMFDVAIREQNLCPEMYRNGEFQPDYPANYYRDIEPIIQRISRYQWVSNVQSMSAFVSNIFDFKDNSEENKANREAYFNYFRKPVDPATVQTTPPLDQTNQQLFEYGTEGHLPLMPLNSGSNSVSNAENNIVDKFLTLTQTQYFLLSQWAKGQFSSTSPVSSDDVQDSFGLYYVDQGSVGNCVGLPMCPGIEVTWSLQNPAVYQAPYQIKDQSAGKGFPNGLDPTRDECEGGGCQPGDLTKRMACPWQADFFNCTVQNVNFTDPTVNKVNAGTDDDPHMVPLAPTYYSYWWPPQSPWDVLTSQYDDQALSHLPAGEQVNYARGINSFVQMVEHWSALGFIRNHNADEPNFPYFTETERNHQLFAYKDVPVSDITGNPADDGTDIPVFYIPDNLKTHLSSGCNKAKAMLKGLEEKMSLPITAKPAGRKTPRSGRRIRR</sequence>
<dbReference type="EMBL" id="BSPW01000067">
    <property type="protein sequence ID" value="GLT19081.1"/>
    <property type="molecule type" value="Genomic_DNA"/>
</dbReference>
<protein>
    <recommendedName>
        <fullName evidence="5">L-lysine 6-oxidase</fullName>
    </recommendedName>
</protein>
<gene>
    <name evidence="3" type="ORF">GCM10007938_28630</name>
</gene>
<accession>A0ABQ6F2H6</accession>
<dbReference type="NCBIfam" id="NF038172">
    <property type="entry name" value="Lys_ox_CTQ_LodA"/>
    <property type="match status" value="1"/>
</dbReference>
<dbReference type="InterPro" id="IPR033797">
    <property type="entry name" value="LodA"/>
</dbReference>
<evidence type="ECO:0000313" key="3">
    <source>
        <dbReference type="EMBL" id="GLT19081.1"/>
    </source>
</evidence>
<evidence type="ECO:0000259" key="2">
    <source>
        <dbReference type="Pfam" id="PF18417"/>
    </source>
</evidence>
<dbReference type="CDD" id="cd14732">
    <property type="entry name" value="LodA"/>
    <property type="match status" value="1"/>
</dbReference>
<organism evidence="3 4">
    <name type="scientific">Vibrio zhanjiangensis</name>
    <dbReference type="NCBI Taxonomy" id="1046128"/>
    <lineage>
        <taxon>Bacteria</taxon>
        <taxon>Pseudomonadati</taxon>
        <taxon>Pseudomonadota</taxon>
        <taxon>Gammaproteobacteria</taxon>
        <taxon>Vibrionales</taxon>
        <taxon>Vibrionaceae</taxon>
        <taxon>Vibrio</taxon>
    </lineage>
</organism>
<dbReference type="Pfam" id="PF17990">
    <property type="entry name" value="LodA_N"/>
    <property type="match status" value="1"/>
</dbReference>
<feature type="domain" description="L-lysine epsilon oxidase C-terminal" evidence="2">
    <location>
        <begin position="375"/>
        <end position="527"/>
    </location>
</feature>
<feature type="domain" description="L-Lysine epsilon oxidase N-terminal" evidence="1">
    <location>
        <begin position="6"/>
        <end position="242"/>
    </location>
</feature>
<comment type="caution">
    <text evidence="3">The sequence shown here is derived from an EMBL/GenBank/DDBJ whole genome shotgun (WGS) entry which is preliminary data.</text>
</comment>
<evidence type="ECO:0000313" key="4">
    <source>
        <dbReference type="Proteomes" id="UP001157138"/>
    </source>
</evidence>
<keyword evidence="4" id="KW-1185">Reference proteome</keyword>
<dbReference type="InterPro" id="IPR041168">
    <property type="entry name" value="LodA_N"/>
</dbReference>
<reference evidence="4" key="1">
    <citation type="journal article" date="2019" name="Int. J. Syst. Evol. Microbiol.">
        <title>The Global Catalogue of Microorganisms (GCM) 10K type strain sequencing project: providing services to taxonomists for standard genome sequencing and annotation.</title>
        <authorList>
            <consortium name="The Broad Institute Genomics Platform"/>
            <consortium name="The Broad Institute Genome Sequencing Center for Infectious Disease"/>
            <person name="Wu L."/>
            <person name="Ma J."/>
        </authorList>
    </citation>
    <scope>NUCLEOTIDE SEQUENCE [LARGE SCALE GENOMIC DNA]</scope>
    <source>
        <strain evidence="4">NBRC 108723</strain>
    </source>
</reference>
<evidence type="ECO:0008006" key="5">
    <source>
        <dbReference type="Google" id="ProtNLM"/>
    </source>
</evidence>